<protein>
    <submittedName>
        <fullName evidence="1">Uncharacterized protein</fullName>
    </submittedName>
</protein>
<evidence type="ECO:0000313" key="1">
    <source>
        <dbReference type="EMBL" id="CDW17664.1"/>
    </source>
</evidence>
<dbReference type="AlphaFoldDB" id="A0A0K2SVD5"/>
<dbReference type="EMBL" id="HACA01000303">
    <property type="protein sequence ID" value="CDW17664.1"/>
    <property type="molecule type" value="Transcribed_RNA"/>
</dbReference>
<organism evidence="1">
    <name type="scientific">Lepeophtheirus salmonis</name>
    <name type="common">Salmon louse</name>
    <name type="synonym">Caligus salmonis</name>
    <dbReference type="NCBI Taxonomy" id="72036"/>
    <lineage>
        <taxon>Eukaryota</taxon>
        <taxon>Metazoa</taxon>
        <taxon>Ecdysozoa</taxon>
        <taxon>Arthropoda</taxon>
        <taxon>Crustacea</taxon>
        <taxon>Multicrustacea</taxon>
        <taxon>Hexanauplia</taxon>
        <taxon>Copepoda</taxon>
        <taxon>Siphonostomatoida</taxon>
        <taxon>Caligidae</taxon>
        <taxon>Lepeophtheirus</taxon>
    </lineage>
</organism>
<accession>A0A0K2SVD5</accession>
<reference evidence="1" key="1">
    <citation type="submission" date="2014-05" db="EMBL/GenBank/DDBJ databases">
        <authorList>
            <person name="Chronopoulou M."/>
        </authorList>
    </citation>
    <scope>NUCLEOTIDE SEQUENCE</scope>
    <source>
        <tissue evidence="1">Whole organism</tissue>
    </source>
</reference>
<sequence length="25" mass="2925">MVYSPIVNKCPISTYFLIECLTEIF</sequence>
<proteinExistence type="predicted"/>
<name>A0A0K2SVD5_LEPSM</name>